<dbReference type="OrthoDB" id="341421at2759"/>
<protein>
    <recommendedName>
        <fullName evidence="4">Secreted protein</fullName>
    </recommendedName>
</protein>
<evidence type="ECO:0008006" key="4">
    <source>
        <dbReference type="Google" id="ProtNLM"/>
    </source>
</evidence>
<proteinExistence type="predicted"/>
<evidence type="ECO:0000313" key="2">
    <source>
        <dbReference type="EMBL" id="GBM27277.1"/>
    </source>
</evidence>
<feature type="chain" id="PRO_5021202498" description="Secreted protein" evidence="1">
    <location>
        <begin position="19"/>
        <end position="75"/>
    </location>
</feature>
<gene>
    <name evidence="2" type="ORF">AVEN_208438_1</name>
</gene>
<dbReference type="AlphaFoldDB" id="A0A4Y2EER9"/>
<reference evidence="2 3" key="1">
    <citation type="journal article" date="2019" name="Sci. Rep.">
        <title>Orb-weaving spider Araneus ventricosus genome elucidates the spidroin gene catalogue.</title>
        <authorList>
            <person name="Kono N."/>
            <person name="Nakamura H."/>
            <person name="Ohtoshi R."/>
            <person name="Moran D.A.P."/>
            <person name="Shinohara A."/>
            <person name="Yoshida Y."/>
            <person name="Fujiwara M."/>
            <person name="Mori M."/>
            <person name="Tomita M."/>
            <person name="Arakawa K."/>
        </authorList>
    </citation>
    <scope>NUCLEOTIDE SEQUENCE [LARGE SCALE GENOMIC DNA]</scope>
</reference>
<evidence type="ECO:0000313" key="3">
    <source>
        <dbReference type="Proteomes" id="UP000499080"/>
    </source>
</evidence>
<name>A0A4Y2EER9_ARAVE</name>
<evidence type="ECO:0000256" key="1">
    <source>
        <dbReference type="SAM" id="SignalP"/>
    </source>
</evidence>
<keyword evidence="1" id="KW-0732">Signal</keyword>
<organism evidence="2 3">
    <name type="scientific">Araneus ventricosus</name>
    <name type="common">Orbweaver spider</name>
    <name type="synonym">Epeira ventricosa</name>
    <dbReference type="NCBI Taxonomy" id="182803"/>
    <lineage>
        <taxon>Eukaryota</taxon>
        <taxon>Metazoa</taxon>
        <taxon>Ecdysozoa</taxon>
        <taxon>Arthropoda</taxon>
        <taxon>Chelicerata</taxon>
        <taxon>Arachnida</taxon>
        <taxon>Araneae</taxon>
        <taxon>Araneomorphae</taxon>
        <taxon>Entelegynae</taxon>
        <taxon>Araneoidea</taxon>
        <taxon>Araneidae</taxon>
        <taxon>Araneus</taxon>
    </lineage>
</organism>
<dbReference type="EMBL" id="BGPR01000580">
    <property type="protein sequence ID" value="GBM27277.1"/>
    <property type="molecule type" value="Genomic_DNA"/>
</dbReference>
<comment type="caution">
    <text evidence="2">The sequence shown here is derived from an EMBL/GenBank/DDBJ whole genome shotgun (WGS) entry which is preliminary data.</text>
</comment>
<dbReference type="Proteomes" id="UP000499080">
    <property type="component" value="Unassembled WGS sequence"/>
</dbReference>
<sequence length="75" mass="8413">MMFAMDATFLGWVVSAWSMEACGMWRLPSEDGKLSNVYVRLPSEDDCQHEAWMEATSEVIVISMEACDGGYLLRG</sequence>
<feature type="signal peptide" evidence="1">
    <location>
        <begin position="1"/>
        <end position="18"/>
    </location>
</feature>
<keyword evidence="3" id="KW-1185">Reference proteome</keyword>
<accession>A0A4Y2EER9</accession>